<keyword evidence="4" id="KW-0812">Transmembrane</keyword>
<keyword evidence="3 5" id="KW-0808">Transferase</keyword>
<dbReference type="SUPFAM" id="SSF53448">
    <property type="entry name" value="Nucleotide-diphospho-sugar transferases"/>
    <property type="match status" value="1"/>
</dbReference>
<organism evidence="5 6">
    <name type="scientific">Chitinophaga eiseniae</name>
    <dbReference type="NCBI Taxonomy" id="634771"/>
    <lineage>
        <taxon>Bacteria</taxon>
        <taxon>Pseudomonadati</taxon>
        <taxon>Bacteroidota</taxon>
        <taxon>Chitinophagia</taxon>
        <taxon>Chitinophagales</taxon>
        <taxon>Chitinophagaceae</taxon>
        <taxon>Chitinophaga</taxon>
    </lineage>
</organism>
<evidence type="ECO:0000313" key="5">
    <source>
        <dbReference type="EMBL" id="SJZ64949.1"/>
    </source>
</evidence>
<evidence type="ECO:0000256" key="2">
    <source>
        <dbReference type="ARBA" id="ARBA00022676"/>
    </source>
</evidence>
<evidence type="ECO:0000313" key="6">
    <source>
        <dbReference type="Proteomes" id="UP000190367"/>
    </source>
</evidence>
<keyword evidence="4" id="KW-0472">Membrane</keyword>
<dbReference type="InterPro" id="IPR029044">
    <property type="entry name" value="Nucleotide-diphossugar_trans"/>
</dbReference>
<proteinExistence type="inferred from homology"/>
<dbReference type="CDD" id="cd06423">
    <property type="entry name" value="CESA_like"/>
    <property type="match status" value="1"/>
</dbReference>
<dbReference type="Pfam" id="PF13641">
    <property type="entry name" value="Glyco_tranf_2_3"/>
    <property type="match status" value="1"/>
</dbReference>
<keyword evidence="6" id="KW-1185">Reference proteome</keyword>
<gene>
    <name evidence="5" type="ORF">SAMN04488128_1011059</name>
</gene>
<feature type="transmembrane region" description="Helical" evidence="4">
    <location>
        <begin position="17"/>
        <end position="39"/>
    </location>
</feature>
<protein>
    <submittedName>
        <fullName evidence="5">Glycosyltransferase, catalytic subunit of cellulose synthase and poly-beta-1,6-N-acetylglucosamine synthase</fullName>
    </submittedName>
</protein>
<dbReference type="RefSeq" id="WP_078667682.1">
    <property type="nucleotide sequence ID" value="NZ_FUWZ01000001.1"/>
</dbReference>
<dbReference type="AlphaFoldDB" id="A0A1T4MD33"/>
<dbReference type="OrthoDB" id="9766299at2"/>
<dbReference type="EMBL" id="FUWZ01000001">
    <property type="protein sequence ID" value="SJZ64949.1"/>
    <property type="molecule type" value="Genomic_DNA"/>
</dbReference>
<dbReference type="Proteomes" id="UP000190367">
    <property type="component" value="Unassembled WGS sequence"/>
</dbReference>
<keyword evidence="4" id="KW-1133">Transmembrane helix</keyword>
<sequence length="482" mass="55424">MYSAILKYITDFYESAIFVYCAGLFLFYILLAVLSLVAIRRSLWKNKIRGQQMLVASPLTPGISVIAPAFNEGVTIIANVRSLLALNYPRFEVVIVNDGSKDDTLQKLVDEFELVEVNFAYRQQIPCQEVKRFFKSSNPAYSKLLVLDKVNGKSKADAVNAGINASSFDYFLNTDVDCILASDTLLKLIKPFMDDPQRVIATGAPLRAANSCDVEAGVITRVRVPKALLPRFQEMEYIRSYLLGKMGWTFINAVPNVSGGLGLFDKDIVIKSGGYDPGSFGEDMDMVVRMCRYMCENDLPYRIHYIPETLCWTEVPATYKVFFRQRVRWARGLAQIFSKHRKVLFNPKYKKLGLIIFPYNFFFELLAPLIEFAGIIYYIYIIVNHLINWDYAIILLVFIYTFSILITSLSMLWDQLIFRYYQSWKEVWQLCILSLAEPFIYHPIVLFSAIRGYFNQLTGKKHTWGNMQRQGFNQSSNLQKTT</sequence>
<evidence type="ECO:0000256" key="3">
    <source>
        <dbReference type="ARBA" id="ARBA00022679"/>
    </source>
</evidence>
<evidence type="ECO:0000256" key="4">
    <source>
        <dbReference type="SAM" id="Phobius"/>
    </source>
</evidence>
<name>A0A1T4MD33_9BACT</name>
<dbReference type="Gene3D" id="3.90.550.10">
    <property type="entry name" value="Spore Coat Polysaccharide Biosynthesis Protein SpsA, Chain A"/>
    <property type="match status" value="1"/>
</dbReference>
<comment type="similarity">
    <text evidence="1">Belongs to the glycosyltransferase 2 family.</text>
</comment>
<dbReference type="GO" id="GO:0016757">
    <property type="term" value="F:glycosyltransferase activity"/>
    <property type="evidence" value="ECO:0007669"/>
    <property type="project" value="UniProtKB-KW"/>
</dbReference>
<feature type="transmembrane region" description="Helical" evidence="4">
    <location>
        <begin position="391"/>
        <end position="413"/>
    </location>
</feature>
<reference evidence="6" key="1">
    <citation type="submission" date="2017-02" db="EMBL/GenBank/DDBJ databases">
        <authorList>
            <person name="Varghese N."/>
            <person name="Submissions S."/>
        </authorList>
    </citation>
    <scope>NUCLEOTIDE SEQUENCE [LARGE SCALE GENOMIC DNA]</scope>
    <source>
        <strain evidence="6">DSM 22224</strain>
    </source>
</reference>
<dbReference type="PANTHER" id="PTHR43630:SF1">
    <property type="entry name" value="POLY-BETA-1,6-N-ACETYL-D-GLUCOSAMINE SYNTHASE"/>
    <property type="match status" value="1"/>
</dbReference>
<evidence type="ECO:0000256" key="1">
    <source>
        <dbReference type="ARBA" id="ARBA00006739"/>
    </source>
</evidence>
<dbReference type="STRING" id="634771.SAMN04488128_1011059"/>
<feature type="transmembrane region" description="Helical" evidence="4">
    <location>
        <begin position="352"/>
        <end position="379"/>
    </location>
</feature>
<dbReference type="PANTHER" id="PTHR43630">
    <property type="entry name" value="POLY-BETA-1,6-N-ACETYL-D-GLUCOSAMINE SYNTHASE"/>
    <property type="match status" value="1"/>
</dbReference>
<keyword evidence="2" id="KW-0328">Glycosyltransferase</keyword>
<accession>A0A1T4MD33</accession>